<gene>
    <name evidence="2" type="ORF">QC763_502015</name>
</gene>
<comment type="caution">
    <text evidence="2">The sequence shown here is derived from an EMBL/GenBank/DDBJ whole genome shotgun (WGS) entry which is preliminary data.</text>
</comment>
<accession>A0ABR0H7L7</accession>
<evidence type="ECO:0000256" key="1">
    <source>
        <dbReference type="SAM" id="MobiDB-lite"/>
    </source>
</evidence>
<protein>
    <submittedName>
        <fullName evidence="2">Uncharacterized protein</fullName>
    </submittedName>
</protein>
<evidence type="ECO:0000313" key="2">
    <source>
        <dbReference type="EMBL" id="KAK4663876.1"/>
    </source>
</evidence>
<sequence>MLESSIHYDVSKSCNSTPHSCAWAAQALHRISHSARVICGYLPSLSFCSRYIRFFDQTKKMHSKFLVLSALPILAMARAYPPVIRGRQDPDTTTSIETSRPTSPTHTWTATGDASATGPWDGHYTGIYTGTLPDDDSGHYTGIYSATATGCGSATGCTGICTGTPTAAYTGIYTPTGSATGCTGICTGTPTAAYTGIYTGELPTTTGQIASNGTSTSAPVVIGGAGKGVQGASWVGGIMAGFAVMGLAL</sequence>
<feature type="region of interest" description="Disordered" evidence="1">
    <location>
        <begin position="85"/>
        <end position="115"/>
    </location>
</feature>
<feature type="compositionally biased region" description="Polar residues" evidence="1">
    <location>
        <begin position="91"/>
        <end position="114"/>
    </location>
</feature>
<organism evidence="2 3">
    <name type="scientific">Podospora pseudopauciseta</name>
    <dbReference type="NCBI Taxonomy" id="2093780"/>
    <lineage>
        <taxon>Eukaryota</taxon>
        <taxon>Fungi</taxon>
        <taxon>Dikarya</taxon>
        <taxon>Ascomycota</taxon>
        <taxon>Pezizomycotina</taxon>
        <taxon>Sordariomycetes</taxon>
        <taxon>Sordariomycetidae</taxon>
        <taxon>Sordariales</taxon>
        <taxon>Podosporaceae</taxon>
        <taxon>Podospora</taxon>
    </lineage>
</organism>
<evidence type="ECO:0000313" key="3">
    <source>
        <dbReference type="Proteomes" id="UP001326199"/>
    </source>
</evidence>
<dbReference type="EMBL" id="JAFFHB010000007">
    <property type="protein sequence ID" value="KAK4663876.1"/>
    <property type="molecule type" value="Genomic_DNA"/>
</dbReference>
<dbReference type="RefSeq" id="XP_062763842.1">
    <property type="nucleotide sequence ID" value="XM_062912795.1"/>
</dbReference>
<dbReference type="GeneID" id="87933138"/>
<proteinExistence type="predicted"/>
<keyword evidence="3" id="KW-1185">Reference proteome</keyword>
<dbReference type="Proteomes" id="UP001326199">
    <property type="component" value="Unassembled WGS sequence"/>
</dbReference>
<name>A0ABR0H7L7_9PEZI</name>
<reference evidence="2 3" key="1">
    <citation type="journal article" date="2023" name="bioRxiv">
        <title>High-quality genome assemblies of four members of thePodospora anserinaspecies complex.</title>
        <authorList>
            <person name="Ament-Velasquez S.L."/>
            <person name="Vogan A.A."/>
            <person name="Wallerman O."/>
            <person name="Hartmann F."/>
            <person name="Gautier V."/>
            <person name="Silar P."/>
            <person name="Giraud T."/>
            <person name="Johannesson H."/>
        </authorList>
    </citation>
    <scope>NUCLEOTIDE SEQUENCE [LARGE SCALE GENOMIC DNA]</scope>
    <source>
        <strain evidence="2 3">CBS 411.78</strain>
    </source>
</reference>